<keyword evidence="2" id="KW-1185">Reference proteome</keyword>
<evidence type="ECO:0000313" key="1">
    <source>
        <dbReference type="EMBL" id="CAD8119170.1"/>
    </source>
</evidence>
<dbReference type="EMBL" id="CAJJDM010000303">
    <property type="protein sequence ID" value="CAD8119170.1"/>
    <property type="molecule type" value="Genomic_DNA"/>
</dbReference>
<reference evidence="1" key="1">
    <citation type="submission" date="2021-01" db="EMBL/GenBank/DDBJ databases">
        <authorList>
            <consortium name="Genoscope - CEA"/>
            <person name="William W."/>
        </authorList>
    </citation>
    <scope>NUCLEOTIDE SEQUENCE</scope>
</reference>
<sequence length="54" mass="6521">MKVLIYHIVIPINLFLFQKLIEKDYQQKEILPKQTQSIIASEYQKQKLEFKQAL</sequence>
<dbReference type="Proteomes" id="UP000688137">
    <property type="component" value="Unassembled WGS sequence"/>
</dbReference>
<accession>A0A8S1QXG8</accession>
<name>A0A8S1QXG8_PARPR</name>
<protein>
    <submittedName>
        <fullName evidence="1">Uncharacterized protein</fullName>
    </submittedName>
</protein>
<organism evidence="1 2">
    <name type="scientific">Paramecium primaurelia</name>
    <dbReference type="NCBI Taxonomy" id="5886"/>
    <lineage>
        <taxon>Eukaryota</taxon>
        <taxon>Sar</taxon>
        <taxon>Alveolata</taxon>
        <taxon>Ciliophora</taxon>
        <taxon>Intramacronucleata</taxon>
        <taxon>Oligohymenophorea</taxon>
        <taxon>Peniculida</taxon>
        <taxon>Parameciidae</taxon>
        <taxon>Paramecium</taxon>
    </lineage>
</organism>
<comment type="caution">
    <text evidence="1">The sequence shown here is derived from an EMBL/GenBank/DDBJ whole genome shotgun (WGS) entry which is preliminary data.</text>
</comment>
<evidence type="ECO:0000313" key="2">
    <source>
        <dbReference type="Proteomes" id="UP000688137"/>
    </source>
</evidence>
<dbReference type="AlphaFoldDB" id="A0A8S1QXG8"/>
<gene>
    <name evidence="1" type="ORF">PPRIM_AZ9-3.1.T2940007</name>
</gene>
<proteinExistence type="predicted"/>